<keyword evidence="3" id="KW-1185">Reference proteome</keyword>
<accession>U5N7C4</accession>
<dbReference type="PANTHER" id="PTHR33745:SF1">
    <property type="entry name" value="RSBT ANTAGONIST PROTEIN RSBS"/>
    <property type="match status" value="1"/>
</dbReference>
<dbReference type="AlphaFoldDB" id="U5N7C4"/>
<dbReference type="PANTHER" id="PTHR33745">
    <property type="entry name" value="RSBT ANTAGONIST PROTEIN RSBS-RELATED"/>
    <property type="match status" value="1"/>
</dbReference>
<dbReference type="EMBL" id="CP004885">
    <property type="protein sequence ID" value="AGX87292.1"/>
    <property type="molecule type" value="Genomic_DNA"/>
</dbReference>
<evidence type="ECO:0000313" key="3">
    <source>
        <dbReference type="Proteomes" id="UP000017184"/>
    </source>
</evidence>
<evidence type="ECO:0000313" key="2">
    <source>
        <dbReference type="EMBL" id="AGX87292.1"/>
    </source>
</evidence>
<feature type="domain" description="STAS" evidence="1">
    <location>
        <begin position="1"/>
        <end position="93"/>
    </location>
</feature>
<dbReference type="PROSITE" id="PS50801">
    <property type="entry name" value="STAS"/>
    <property type="match status" value="1"/>
</dbReference>
<proteinExistence type="predicted"/>
<dbReference type="Pfam" id="PF01740">
    <property type="entry name" value="STAS"/>
    <property type="match status" value="1"/>
</dbReference>
<dbReference type="PATRIC" id="fig|946483.4.peg.1202"/>
<dbReference type="InterPro" id="IPR036513">
    <property type="entry name" value="STAS_dom_sf"/>
</dbReference>
<dbReference type="SUPFAM" id="SSF52091">
    <property type="entry name" value="SpoIIaa-like"/>
    <property type="match status" value="1"/>
</dbReference>
<evidence type="ECO:0000259" key="1">
    <source>
        <dbReference type="PROSITE" id="PS50801"/>
    </source>
</evidence>
<organism evidence="2 3">
    <name type="scientific">Candidatus Symbiobacter mobilis CR</name>
    <dbReference type="NCBI Taxonomy" id="946483"/>
    <lineage>
        <taxon>Bacteria</taxon>
        <taxon>Pseudomonadati</taxon>
        <taxon>Pseudomonadota</taxon>
        <taxon>Betaproteobacteria</taxon>
        <taxon>Burkholderiales</taxon>
        <taxon>Comamonadaceae</taxon>
    </lineage>
</organism>
<name>U5N7C4_9BURK</name>
<dbReference type="HOGENOM" id="CLU_138490_1_1_4"/>
<gene>
    <name evidence="2" type="ORF">Cenrod_1200</name>
</gene>
<dbReference type="InterPro" id="IPR051932">
    <property type="entry name" value="Bact_StressResp_Reg"/>
</dbReference>
<dbReference type="KEGG" id="cbx:Cenrod_1200"/>
<dbReference type="InterPro" id="IPR002645">
    <property type="entry name" value="STAS_dom"/>
</dbReference>
<dbReference type="Proteomes" id="UP000017184">
    <property type="component" value="Chromosome"/>
</dbReference>
<dbReference type="eggNOG" id="COG1366">
    <property type="taxonomic scope" value="Bacteria"/>
</dbReference>
<sequence>MIIPILRLDNVLLASIQIDLSDTEVLQFQTDVVNKISESDTLGIAIDITALEVVDSFMARVINETASMSRLLGAEVVICGIRPYVAMTLVEMGRDLIAADCAFNLSQGLEMLKNKIQARGDKYLASGDDYAQPDSV</sequence>
<dbReference type="OrthoDB" id="9797171at2"/>
<dbReference type="STRING" id="946483.Cenrod_1200"/>
<protein>
    <submittedName>
        <fullName evidence="2">Anti-anti-sigma regulatory factor</fullName>
    </submittedName>
</protein>
<dbReference type="Gene3D" id="3.30.750.24">
    <property type="entry name" value="STAS domain"/>
    <property type="match status" value="1"/>
</dbReference>
<dbReference type="CDD" id="cd07041">
    <property type="entry name" value="STAS_RsbR_RsbS_like"/>
    <property type="match status" value="1"/>
</dbReference>
<reference evidence="2 3" key="1">
    <citation type="journal article" date="2013" name="Genome Biol.">
        <title>Genomic analysis reveals key aspects of prokaryotic symbiosis in the phototrophic consortium "Chlorochromatium aggregatum".</title>
        <authorList>
            <person name="Liu Z."/>
            <person name="Muller J."/>
            <person name="Li T."/>
            <person name="Alvey R.M."/>
            <person name="Vogl K."/>
            <person name="Frigaard N.U."/>
            <person name="Rockwell N.C."/>
            <person name="Boyd E.S."/>
            <person name="Tomsho L.P."/>
            <person name="Schuster S.C."/>
            <person name="Henke P."/>
            <person name="Rohde M."/>
            <person name="Overmann J."/>
            <person name="Bryant D.A."/>
        </authorList>
    </citation>
    <scope>NUCLEOTIDE SEQUENCE [LARGE SCALE GENOMIC DNA]</scope>
    <source>
        <strain evidence="2">CR</strain>
    </source>
</reference>